<sequence length="685" mass="76731">MARARNARRMLAGGFLAFLAALACASSAAAFPKEGELLRNPQKVVECTTCHNPHGMPNFSLASQCQSCHTQQKKEFATHIFPMYLLALLPLMFMAQGIRSRYLLWRAGAGANRLDQIPRRFLGLLVDVFGYRRLSRDAYSGLMHLFIFYGFFAELIATSLIAIQEWLRTPFLKGSVYLWYSLLTDLFGLLAIAGIGMAIWRRLFMRPKHLNTLLDDWIALGLLLLVFVQGFAVEGARIAATELNGNPAMARWSPVGYVIALAMRGWTIDRLGAFYRFNWWFHAGTAFVVIGYLGFGKLNHIWYGLLNIFFRDLGTTGKLSYPDIEEAMEKDPESLETLGVNRIEQYTWKGLLDLDACTNCGRCQDVCPASQSGVALSPRKLIQDLKRHLSEVGTGLPGKGAADGSGGGEAAGRPPLFGERAEGSPAPAVLEEELWGCRTCGACMHECPVYIEHIPKMVDMRRYLVMMESKTSENARQFLKSMEERMHPWVGAQHNREEWYEGLDVKVFGKGEKAEYLFWVGCTGSMIDRNIQVSRAMVKVLKAAGVDFGILGPEESCTGDPARRAGGEFTFQMCAKKNISTLEGYGIKKIITTCPHCFNTYKNEYPDFGGKYEVIHHTQLIADLIREGRLKPKRAFPSLTYHDPCYLGRHNGVFEAPREVLHRISGDYRELRRSRDRSLCCGAGG</sequence>
<evidence type="ECO:0000256" key="4">
    <source>
        <dbReference type="ARBA" id="ARBA00022692"/>
    </source>
</evidence>
<keyword evidence="9" id="KW-0411">Iron-sulfur</keyword>
<dbReference type="Gene3D" id="1.20.950.20">
    <property type="entry name" value="Transmembrane di-heme cytochromes, Chain C"/>
    <property type="match status" value="1"/>
</dbReference>
<keyword evidence="4 12" id="KW-0812">Transmembrane</keyword>
<feature type="transmembrane region" description="Helical" evidence="12">
    <location>
        <begin position="76"/>
        <end position="95"/>
    </location>
</feature>
<keyword evidence="2" id="KW-1003">Cell membrane</keyword>
<feature type="transmembrane region" description="Helical" evidence="12">
    <location>
        <begin position="252"/>
        <end position="267"/>
    </location>
</feature>
<dbReference type="Pfam" id="PF02754">
    <property type="entry name" value="CCG"/>
    <property type="match status" value="2"/>
</dbReference>
<dbReference type="InterPro" id="IPR009051">
    <property type="entry name" value="Helical_ferredxn"/>
</dbReference>
<gene>
    <name evidence="15" type="ORF">HYZ11_02110</name>
</gene>
<evidence type="ECO:0000256" key="12">
    <source>
        <dbReference type="SAM" id="Phobius"/>
    </source>
</evidence>
<dbReference type="PROSITE" id="PS51257">
    <property type="entry name" value="PROKAR_LIPOPROTEIN"/>
    <property type="match status" value="1"/>
</dbReference>
<comment type="subcellular location">
    <subcellularLocation>
        <location evidence="1">Cell membrane</location>
        <topology evidence="1">Multi-pass membrane protein</topology>
    </subcellularLocation>
</comment>
<dbReference type="SUPFAM" id="SSF103501">
    <property type="entry name" value="Respiratory nitrate reductase 1 gamma chain"/>
    <property type="match status" value="1"/>
</dbReference>
<evidence type="ECO:0000256" key="5">
    <source>
        <dbReference type="ARBA" id="ARBA00022723"/>
    </source>
</evidence>
<keyword evidence="6 12" id="KW-1133">Transmembrane helix</keyword>
<dbReference type="InterPro" id="IPR017900">
    <property type="entry name" value="4Fe4S_Fe_S_CS"/>
</dbReference>
<dbReference type="GO" id="GO:0005886">
    <property type="term" value="C:plasma membrane"/>
    <property type="evidence" value="ECO:0007669"/>
    <property type="project" value="UniProtKB-SubCell"/>
</dbReference>
<dbReference type="InterPro" id="IPR023234">
    <property type="entry name" value="NarG-like_domain"/>
</dbReference>
<feature type="transmembrane region" description="Helical" evidence="12">
    <location>
        <begin position="212"/>
        <end position="232"/>
    </location>
</feature>
<dbReference type="Pfam" id="PF13187">
    <property type="entry name" value="Fer4_9"/>
    <property type="match status" value="1"/>
</dbReference>
<protein>
    <submittedName>
        <fullName evidence="15">Respiratory nitrate reductase subunit gamma</fullName>
    </submittedName>
</protein>
<dbReference type="AlphaFoldDB" id="A0A932HYX4"/>
<evidence type="ECO:0000256" key="11">
    <source>
        <dbReference type="SAM" id="MobiDB-lite"/>
    </source>
</evidence>
<feature type="transmembrane region" description="Helical" evidence="12">
    <location>
        <begin position="142"/>
        <end position="164"/>
    </location>
</feature>
<dbReference type="Pfam" id="PF02665">
    <property type="entry name" value="Nitrate_red_gam"/>
    <property type="match status" value="1"/>
</dbReference>
<proteinExistence type="predicted"/>
<organism evidence="15 16">
    <name type="scientific">Tectimicrobiota bacterium</name>
    <dbReference type="NCBI Taxonomy" id="2528274"/>
    <lineage>
        <taxon>Bacteria</taxon>
        <taxon>Pseudomonadati</taxon>
        <taxon>Nitrospinota/Tectimicrobiota group</taxon>
        <taxon>Candidatus Tectimicrobiota</taxon>
    </lineage>
</organism>
<evidence type="ECO:0000256" key="7">
    <source>
        <dbReference type="ARBA" id="ARBA00023002"/>
    </source>
</evidence>
<dbReference type="InterPro" id="IPR036197">
    <property type="entry name" value="NarG-like_sf"/>
</dbReference>
<evidence type="ECO:0000313" key="16">
    <source>
        <dbReference type="Proteomes" id="UP000782312"/>
    </source>
</evidence>
<name>A0A932HYX4_UNCTE</name>
<comment type="caution">
    <text evidence="15">The sequence shown here is derived from an EMBL/GenBank/DDBJ whole genome shotgun (WGS) entry which is preliminary data.</text>
</comment>
<evidence type="ECO:0000256" key="10">
    <source>
        <dbReference type="ARBA" id="ARBA00023136"/>
    </source>
</evidence>
<keyword evidence="8" id="KW-0408">Iron</keyword>
<dbReference type="InterPro" id="IPR036280">
    <property type="entry name" value="Multihaem_cyt_sf"/>
</dbReference>
<dbReference type="GO" id="GO:0046872">
    <property type="term" value="F:metal ion binding"/>
    <property type="evidence" value="ECO:0007669"/>
    <property type="project" value="UniProtKB-KW"/>
</dbReference>
<keyword evidence="10 12" id="KW-0472">Membrane</keyword>
<dbReference type="InterPro" id="IPR051460">
    <property type="entry name" value="HdrC_iron-sulfur_subunit"/>
</dbReference>
<dbReference type="PANTHER" id="PTHR43255:SF1">
    <property type="entry name" value="IRON-SULFUR-BINDING OXIDOREDUCTASE FADF-RELATED"/>
    <property type="match status" value="1"/>
</dbReference>
<dbReference type="InterPro" id="IPR017896">
    <property type="entry name" value="4Fe4S_Fe-S-bd"/>
</dbReference>
<keyword evidence="5" id="KW-0479">Metal-binding</keyword>
<feature type="transmembrane region" description="Helical" evidence="12">
    <location>
        <begin position="176"/>
        <end position="200"/>
    </location>
</feature>
<accession>A0A932HYX4</accession>
<evidence type="ECO:0000259" key="14">
    <source>
        <dbReference type="PROSITE" id="PS51379"/>
    </source>
</evidence>
<dbReference type="PANTHER" id="PTHR43255">
    <property type="entry name" value="IRON-SULFUR-BINDING OXIDOREDUCTASE FADF-RELATED-RELATED"/>
    <property type="match status" value="1"/>
</dbReference>
<keyword evidence="13" id="KW-0732">Signal</keyword>
<reference evidence="15" key="1">
    <citation type="submission" date="2020-07" db="EMBL/GenBank/DDBJ databases">
        <title>Huge and variable diversity of episymbiotic CPR bacteria and DPANN archaea in groundwater ecosystems.</title>
        <authorList>
            <person name="He C.Y."/>
            <person name="Keren R."/>
            <person name="Whittaker M."/>
            <person name="Farag I.F."/>
            <person name="Doudna J."/>
            <person name="Cate J.H.D."/>
            <person name="Banfield J.F."/>
        </authorList>
    </citation>
    <scope>NUCLEOTIDE SEQUENCE</scope>
    <source>
        <strain evidence="15">NC_groundwater_763_Ag_S-0.2um_68_21</strain>
    </source>
</reference>
<evidence type="ECO:0000256" key="9">
    <source>
        <dbReference type="ARBA" id="ARBA00023014"/>
    </source>
</evidence>
<dbReference type="SUPFAM" id="SSF46548">
    <property type="entry name" value="alpha-helical ferredoxin"/>
    <property type="match status" value="1"/>
</dbReference>
<dbReference type="Proteomes" id="UP000782312">
    <property type="component" value="Unassembled WGS sequence"/>
</dbReference>
<dbReference type="EMBL" id="JACPUR010000003">
    <property type="protein sequence ID" value="MBI3126381.1"/>
    <property type="molecule type" value="Genomic_DNA"/>
</dbReference>
<feature type="chain" id="PRO_5037474380" evidence="13">
    <location>
        <begin position="31"/>
        <end position="685"/>
    </location>
</feature>
<dbReference type="Gene3D" id="1.10.1060.10">
    <property type="entry name" value="Alpha-helical ferredoxin"/>
    <property type="match status" value="1"/>
</dbReference>
<dbReference type="GO" id="GO:0016491">
    <property type="term" value="F:oxidoreductase activity"/>
    <property type="evidence" value="ECO:0007669"/>
    <property type="project" value="UniProtKB-KW"/>
</dbReference>
<keyword evidence="7" id="KW-0560">Oxidoreductase</keyword>
<evidence type="ECO:0000256" key="6">
    <source>
        <dbReference type="ARBA" id="ARBA00022989"/>
    </source>
</evidence>
<evidence type="ECO:0000256" key="2">
    <source>
        <dbReference type="ARBA" id="ARBA00022475"/>
    </source>
</evidence>
<evidence type="ECO:0000256" key="3">
    <source>
        <dbReference type="ARBA" id="ARBA00022485"/>
    </source>
</evidence>
<evidence type="ECO:0000256" key="8">
    <source>
        <dbReference type="ARBA" id="ARBA00023004"/>
    </source>
</evidence>
<dbReference type="GO" id="GO:0051539">
    <property type="term" value="F:4 iron, 4 sulfur cluster binding"/>
    <property type="evidence" value="ECO:0007669"/>
    <property type="project" value="UniProtKB-KW"/>
</dbReference>
<dbReference type="PROSITE" id="PS51379">
    <property type="entry name" value="4FE4S_FER_2"/>
    <property type="match status" value="2"/>
</dbReference>
<evidence type="ECO:0000313" key="15">
    <source>
        <dbReference type="EMBL" id="MBI3126381.1"/>
    </source>
</evidence>
<feature type="compositionally biased region" description="Gly residues" evidence="11">
    <location>
        <begin position="395"/>
        <end position="410"/>
    </location>
</feature>
<feature type="domain" description="4Fe-4S ferredoxin-type" evidence="14">
    <location>
        <begin position="348"/>
        <end position="379"/>
    </location>
</feature>
<feature type="region of interest" description="Disordered" evidence="11">
    <location>
        <begin position="392"/>
        <end position="423"/>
    </location>
</feature>
<feature type="domain" description="4Fe-4S ferredoxin-type" evidence="14">
    <location>
        <begin position="426"/>
        <end position="456"/>
    </location>
</feature>
<evidence type="ECO:0000256" key="13">
    <source>
        <dbReference type="SAM" id="SignalP"/>
    </source>
</evidence>
<dbReference type="SUPFAM" id="SSF48695">
    <property type="entry name" value="Multiheme cytochromes"/>
    <property type="match status" value="1"/>
</dbReference>
<feature type="signal peptide" evidence="13">
    <location>
        <begin position="1"/>
        <end position="30"/>
    </location>
</feature>
<evidence type="ECO:0000256" key="1">
    <source>
        <dbReference type="ARBA" id="ARBA00004651"/>
    </source>
</evidence>
<dbReference type="InterPro" id="IPR004017">
    <property type="entry name" value="Cys_rich_dom"/>
</dbReference>
<keyword evidence="3" id="KW-0004">4Fe-4S</keyword>
<feature type="transmembrane region" description="Helical" evidence="12">
    <location>
        <begin position="279"/>
        <end position="295"/>
    </location>
</feature>
<dbReference type="PROSITE" id="PS00198">
    <property type="entry name" value="4FE4S_FER_1"/>
    <property type="match status" value="2"/>
</dbReference>
<feature type="non-terminal residue" evidence="15">
    <location>
        <position position="685"/>
    </location>
</feature>